<dbReference type="Gene3D" id="1.10.150.50">
    <property type="entry name" value="Transcription Factor, Ets-1"/>
    <property type="match status" value="1"/>
</dbReference>
<dbReference type="InterPro" id="IPR050548">
    <property type="entry name" value="PcG_chromatin_remod_factors"/>
</dbReference>
<feature type="repeat" description="MBT" evidence="4">
    <location>
        <begin position="197"/>
        <end position="298"/>
    </location>
</feature>
<feature type="region of interest" description="Disordered" evidence="5">
    <location>
        <begin position="633"/>
        <end position="706"/>
    </location>
</feature>
<evidence type="ECO:0000313" key="7">
    <source>
        <dbReference type="EMBL" id="JAP62865.1"/>
    </source>
</evidence>
<feature type="domain" description="SAM" evidence="6">
    <location>
        <begin position="732"/>
        <end position="800"/>
    </location>
</feature>
<organism evidence="7">
    <name type="scientific">Schistocephalus solidus</name>
    <name type="common">Tapeworm</name>
    <dbReference type="NCBI Taxonomy" id="70667"/>
    <lineage>
        <taxon>Eukaryota</taxon>
        <taxon>Metazoa</taxon>
        <taxon>Spiralia</taxon>
        <taxon>Lophotrochozoa</taxon>
        <taxon>Platyhelminthes</taxon>
        <taxon>Cestoda</taxon>
        <taxon>Eucestoda</taxon>
        <taxon>Diphyllobothriidea</taxon>
        <taxon>Diphyllobothriidae</taxon>
        <taxon>Schistocephalus</taxon>
    </lineage>
</organism>
<dbReference type="EMBL" id="GEEE01000360">
    <property type="protein sequence ID" value="JAP62865.1"/>
    <property type="molecule type" value="Transcribed_RNA"/>
</dbReference>
<dbReference type="Pfam" id="PF02820">
    <property type="entry name" value="MBT"/>
    <property type="match status" value="2"/>
</dbReference>
<dbReference type="GO" id="GO:0003682">
    <property type="term" value="F:chromatin binding"/>
    <property type="evidence" value="ECO:0007669"/>
    <property type="project" value="TreeGrafter"/>
</dbReference>
<feature type="compositionally biased region" description="Basic residues" evidence="5">
    <location>
        <begin position="333"/>
        <end position="342"/>
    </location>
</feature>
<gene>
    <name evidence="7" type="primary">SCMH1</name>
    <name evidence="7" type="ORF">TR114636</name>
</gene>
<name>A0A0V0JAV2_SCHSO</name>
<dbReference type="InterPro" id="IPR013761">
    <property type="entry name" value="SAM/pointed_sf"/>
</dbReference>
<evidence type="ECO:0000256" key="4">
    <source>
        <dbReference type="PROSITE-ProRule" id="PRU00459"/>
    </source>
</evidence>
<reference evidence="7" key="1">
    <citation type="submission" date="2016-01" db="EMBL/GenBank/DDBJ databases">
        <title>Reference transcriptome for the parasite Schistocephalus solidus: insights into the molecular evolution of parasitism.</title>
        <authorList>
            <person name="Hebert F.O."/>
            <person name="Grambauer S."/>
            <person name="Barber I."/>
            <person name="Landry C.R."/>
            <person name="Aubin-Horth N."/>
        </authorList>
    </citation>
    <scope>NUCLEOTIDE SEQUENCE</scope>
</reference>
<comment type="subcellular location">
    <subcellularLocation>
        <location evidence="1">Nucleus</location>
    </subcellularLocation>
</comment>
<dbReference type="GO" id="GO:0045892">
    <property type="term" value="P:negative regulation of DNA-templated transcription"/>
    <property type="evidence" value="ECO:0007669"/>
    <property type="project" value="TreeGrafter"/>
</dbReference>
<dbReference type="SUPFAM" id="SSF63748">
    <property type="entry name" value="Tudor/PWWP/MBT"/>
    <property type="match status" value="3"/>
</dbReference>
<dbReference type="PANTHER" id="PTHR12247:SF132">
    <property type="entry name" value="POLYCOMB PROTEIN SCM"/>
    <property type="match status" value="1"/>
</dbReference>
<protein>
    <submittedName>
        <fullName evidence="7">Polycomb protein SCMH1</fullName>
    </submittedName>
</protein>
<dbReference type="AlphaFoldDB" id="A0A0V0JAV2"/>
<dbReference type="InterPro" id="IPR001660">
    <property type="entry name" value="SAM"/>
</dbReference>
<dbReference type="SMART" id="SM00454">
    <property type="entry name" value="SAM"/>
    <property type="match status" value="1"/>
</dbReference>
<dbReference type="PANTHER" id="PTHR12247">
    <property type="entry name" value="POLYCOMB GROUP PROTEIN"/>
    <property type="match status" value="1"/>
</dbReference>
<dbReference type="SMART" id="SM00561">
    <property type="entry name" value="MBT"/>
    <property type="match status" value="2"/>
</dbReference>
<dbReference type="Pfam" id="PF00536">
    <property type="entry name" value="SAM_1"/>
    <property type="match status" value="1"/>
</dbReference>
<dbReference type="EMBL" id="GEEE01004233">
    <property type="protein sequence ID" value="JAP58992.1"/>
    <property type="molecule type" value="Transcribed_RNA"/>
</dbReference>
<feature type="compositionally biased region" description="Polar residues" evidence="5">
    <location>
        <begin position="682"/>
        <end position="693"/>
    </location>
</feature>
<evidence type="ECO:0000256" key="2">
    <source>
        <dbReference type="ARBA" id="ARBA00022737"/>
    </source>
</evidence>
<feature type="compositionally biased region" description="Basic residues" evidence="5">
    <location>
        <begin position="526"/>
        <end position="543"/>
    </location>
</feature>
<feature type="compositionally biased region" description="Acidic residues" evidence="5">
    <location>
        <begin position="480"/>
        <end position="493"/>
    </location>
</feature>
<dbReference type="PROSITE" id="PS51079">
    <property type="entry name" value="MBT"/>
    <property type="match status" value="1"/>
</dbReference>
<sequence length="802" mass="87478">MGLYDVGSVRVRGEMDLSDSFTWTEYLEKTGGRPADWKCFKQPITPPVNLFEVDSLVEAVDQRSALAETPPPAVESLSTTSTAALVVAEATFGAAAKSTPRTQEGAAVSRRLSLSSAALGPSRRSSAGGGGGQVRRFRTATFTLARVIETSGPRIRVRLVGTDDRNDCWFLVDSDQIRPYPSGEPLQPPFGYVHNHLVWHKTLKKATEEGRFAPAACFITSPPDPEANYFKIGDKLEAVDRHNAQLICPATIGNVAGLHVLVSFDGWSGAFDYWTRFDSRDLFPVGWCRLANYPLQSPGPQAMRGLQLSPEPKAPQSAFVGGGGDGTAAKGPSKMHSRRRPHSLGTITKPRRQQQQQRPWRKNRARNSARTLWKSAEAPRIKIVHPKPLSVGFESTAPLLKTVIKTANTFRSSPTAETGDRSPIRASYTATPVAPVSVSGDSSLKSFSSPPVIHPVGAEVDEDDDGGDRRVLKGKGVELNVEEEEEGAEEDDYGPPAIDAEPPADMGPPSLHFAPDNLDDGEEMGRRRKKSKKHKRHSSKEHKRYVADFQRAPEDYQPTKLVIRQRLGEADPTQSLFVDTVPYHRVSDVYDYPAYRQQQQQPHLGSKLSLGAVADGGGVDLALPASIRRVRLSDPTSGTGTGGDTFAAPRFLSVCPPRPLTGGGFGDRDAEEEGEEEEEEALSTSSTAYSRSHNPVGDLNHHRHGDYTSMRMASSTASPSSMDLGPCPLPNPEAWTTDEVYNYLITKDPSLSDVAATFRFHEIDGQALLLLSMDSLRSFMKLKLGPSLKLDNLISRLKSGRL</sequence>
<dbReference type="GO" id="GO:0042393">
    <property type="term" value="F:histone binding"/>
    <property type="evidence" value="ECO:0007669"/>
    <property type="project" value="TreeGrafter"/>
</dbReference>
<evidence type="ECO:0000256" key="5">
    <source>
        <dbReference type="SAM" id="MobiDB-lite"/>
    </source>
</evidence>
<evidence type="ECO:0000256" key="3">
    <source>
        <dbReference type="ARBA" id="ARBA00023242"/>
    </source>
</evidence>
<dbReference type="Gene3D" id="2.30.30.140">
    <property type="match status" value="3"/>
</dbReference>
<feature type="compositionally biased region" description="Polar residues" evidence="5">
    <location>
        <begin position="439"/>
        <end position="449"/>
    </location>
</feature>
<dbReference type="CDD" id="cd09509">
    <property type="entry name" value="SAM_Polycomb"/>
    <property type="match status" value="1"/>
</dbReference>
<feature type="region of interest" description="Disordered" evidence="5">
    <location>
        <begin position="434"/>
        <end position="543"/>
    </location>
</feature>
<dbReference type="SUPFAM" id="SSF47769">
    <property type="entry name" value="SAM/Pointed domain"/>
    <property type="match status" value="1"/>
</dbReference>
<evidence type="ECO:0000259" key="6">
    <source>
        <dbReference type="SMART" id="SM00454"/>
    </source>
</evidence>
<keyword evidence="3" id="KW-0539">Nucleus</keyword>
<keyword evidence="2" id="KW-0677">Repeat</keyword>
<proteinExistence type="predicted"/>
<dbReference type="GO" id="GO:0005634">
    <property type="term" value="C:nucleus"/>
    <property type="evidence" value="ECO:0007669"/>
    <property type="project" value="UniProtKB-SubCell"/>
</dbReference>
<dbReference type="CDD" id="cd20092">
    <property type="entry name" value="MBT_dScm-like_rpt2"/>
    <property type="match status" value="1"/>
</dbReference>
<accession>A0A0V0JAV2</accession>
<feature type="compositionally biased region" description="Acidic residues" evidence="5">
    <location>
        <begin position="669"/>
        <end position="681"/>
    </location>
</feature>
<dbReference type="InterPro" id="IPR004092">
    <property type="entry name" value="Mbt"/>
</dbReference>
<feature type="region of interest" description="Disordered" evidence="5">
    <location>
        <begin position="301"/>
        <end position="373"/>
    </location>
</feature>
<evidence type="ECO:0000256" key="1">
    <source>
        <dbReference type="ARBA" id="ARBA00004123"/>
    </source>
</evidence>